<keyword evidence="6" id="KW-1185">Reference proteome</keyword>
<dbReference type="PANTHER" id="PTHR12398:SF20">
    <property type="entry name" value="PROTEIN PHOSPHATASE 1 REGULATORY INHIBITOR SUBUNIT 2"/>
    <property type="match status" value="1"/>
</dbReference>
<feature type="compositionally biased region" description="Low complexity" evidence="2">
    <location>
        <begin position="17"/>
        <end position="26"/>
    </location>
</feature>
<reference evidence="3" key="3">
    <citation type="submission" date="2020-01" db="EMBL/GenBank/DDBJ databases">
        <authorList>
            <person name="Korhonen P.K.K."/>
            <person name="Guangxu M.G."/>
            <person name="Wang T.W."/>
            <person name="Stroehlein A.J.S."/>
            <person name="Young N.D."/>
            <person name="Ang C.-S.A."/>
            <person name="Fernando D.W.F."/>
            <person name="Lu H.L."/>
            <person name="Taylor S.T."/>
            <person name="Ehtesham M.E.M."/>
            <person name="Najaraj S.H.N."/>
            <person name="Harsha G.H.G."/>
            <person name="Madugundu A.M."/>
            <person name="Renuse S.R."/>
            <person name="Holt D.H."/>
            <person name="Pandey A.P."/>
            <person name="Papenfuss A.P."/>
            <person name="Gasser R.B.G."/>
            <person name="Fischer K.F."/>
        </authorList>
    </citation>
    <scope>NUCLEOTIDE SEQUENCE</scope>
    <source>
        <strain evidence="3">SSS_KF_BRIS2020</strain>
    </source>
</reference>
<reference evidence="6" key="2">
    <citation type="journal article" date="2020" name="PLoS Negl. Trop. Dis.">
        <title>High-quality nuclear genome for Sarcoptes scabiei-A critical resource for a neglected parasite.</title>
        <authorList>
            <person name="Korhonen P.K."/>
            <person name="Gasser R.B."/>
            <person name="Ma G."/>
            <person name="Wang T."/>
            <person name="Stroehlein A.J."/>
            <person name="Young N.D."/>
            <person name="Ang C.S."/>
            <person name="Fernando D.D."/>
            <person name="Lu H.C."/>
            <person name="Taylor S."/>
            <person name="Reynolds S.L."/>
            <person name="Mofiz E."/>
            <person name="Najaraj S.H."/>
            <person name="Gowda H."/>
            <person name="Madugundu A."/>
            <person name="Renuse S."/>
            <person name="Holt D."/>
            <person name="Pandey A."/>
            <person name="Papenfuss A.T."/>
            <person name="Fischer K."/>
        </authorList>
    </citation>
    <scope>NUCLEOTIDE SEQUENCE [LARGE SCALE GENOMIC DNA]</scope>
</reference>
<dbReference type="InterPro" id="IPR007062">
    <property type="entry name" value="PPI-2"/>
</dbReference>
<feature type="compositionally biased region" description="Basic and acidic residues" evidence="2">
    <location>
        <begin position="56"/>
        <end position="66"/>
    </location>
</feature>
<feature type="compositionally biased region" description="Acidic residues" evidence="2">
    <location>
        <begin position="122"/>
        <end position="143"/>
    </location>
</feature>
<feature type="region of interest" description="Disordered" evidence="2">
    <location>
        <begin position="122"/>
        <end position="154"/>
    </location>
</feature>
<dbReference type="Proteomes" id="UP000616769">
    <property type="component" value="Unassembled WGS sequence"/>
</dbReference>
<feature type="compositionally biased region" description="Basic and acidic residues" evidence="2">
    <location>
        <begin position="27"/>
        <end position="47"/>
    </location>
</feature>
<evidence type="ECO:0000256" key="2">
    <source>
        <dbReference type="SAM" id="MobiDB-lite"/>
    </source>
</evidence>
<dbReference type="AlphaFoldDB" id="A0A132AFZ0"/>
<evidence type="ECO:0000256" key="1">
    <source>
        <dbReference type="ARBA" id="ARBA00005472"/>
    </source>
</evidence>
<proteinExistence type="inferred from homology"/>
<dbReference type="VEuPathDB" id="VectorBase:SSCA004869"/>
<evidence type="ECO:0000313" key="4">
    <source>
        <dbReference type="EMBL" id="KPM09360.1"/>
    </source>
</evidence>
<dbReference type="PANTHER" id="PTHR12398">
    <property type="entry name" value="PROTEIN PHOSPHATASE INHIBITOR"/>
    <property type="match status" value="1"/>
</dbReference>
<dbReference type="OMA" id="GHYREWH"/>
<evidence type="ECO:0000313" key="5">
    <source>
        <dbReference type="EnsemblMetazoa" id="KAF7489829.1"/>
    </source>
</evidence>
<evidence type="ECO:0000313" key="3">
    <source>
        <dbReference type="EMBL" id="KAF7489829.1"/>
    </source>
</evidence>
<protein>
    <submittedName>
        <fullName evidence="4">Phosphatase inhibitor 2-like protein</fullName>
    </submittedName>
    <submittedName>
        <fullName evidence="3">Protein phosphatase inhibitor 2</fullName>
    </submittedName>
</protein>
<dbReference type="Gene3D" id="6.10.250.1050">
    <property type="match status" value="2"/>
</dbReference>
<sequence length="183" mass="21887">MEDLTKPIENLSKKPAKSILKSPSSSDSHDAQFQRQSSQDKDIKWDENNILQTLHPPDKDYGHMKIEEPKTPYSYFNENCDGECNSDNEMPTEIDPDDLAKLISNKTKKKINETKSKFSFDEMDYEEENRSDDDERYENETEDDRLRRKEFEQKRRKHYNEYQMVKLARKLMKEEMAEEEDED</sequence>
<reference evidence="4 7" key="1">
    <citation type="journal article" date="2015" name="Parasit. Vectors">
        <title>Draft genome of the scabies mite.</title>
        <authorList>
            <person name="Rider S.D.Jr."/>
            <person name="Morgan M.S."/>
            <person name="Arlian L.G."/>
        </authorList>
    </citation>
    <scope>NUCLEOTIDE SEQUENCE [LARGE SCALE GENOMIC DNA]</scope>
    <source>
        <strain evidence="4">Arlian Lab</strain>
    </source>
</reference>
<reference evidence="5" key="4">
    <citation type="submission" date="2022-06" db="UniProtKB">
        <authorList>
            <consortium name="EnsemblMetazoa"/>
        </authorList>
    </citation>
    <scope>IDENTIFICATION</scope>
</reference>
<organism evidence="4 7">
    <name type="scientific">Sarcoptes scabiei</name>
    <name type="common">Itch mite</name>
    <name type="synonym">Acarus scabiei</name>
    <dbReference type="NCBI Taxonomy" id="52283"/>
    <lineage>
        <taxon>Eukaryota</taxon>
        <taxon>Metazoa</taxon>
        <taxon>Ecdysozoa</taxon>
        <taxon>Arthropoda</taxon>
        <taxon>Chelicerata</taxon>
        <taxon>Arachnida</taxon>
        <taxon>Acari</taxon>
        <taxon>Acariformes</taxon>
        <taxon>Sarcoptiformes</taxon>
        <taxon>Astigmata</taxon>
        <taxon>Psoroptidia</taxon>
        <taxon>Sarcoptoidea</taxon>
        <taxon>Sarcoptidae</taxon>
        <taxon>Sarcoptinae</taxon>
        <taxon>Sarcoptes</taxon>
    </lineage>
</organism>
<evidence type="ECO:0000313" key="7">
    <source>
        <dbReference type="Proteomes" id="UP000616769"/>
    </source>
</evidence>
<comment type="similarity">
    <text evidence="1">Belongs to the protein phosphatase inhibitor 2 family.</text>
</comment>
<dbReference type="GO" id="GO:0004864">
    <property type="term" value="F:protein phosphatase inhibitor activity"/>
    <property type="evidence" value="ECO:0007669"/>
    <property type="project" value="InterPro"/>
</dbReference>
<feature type="compositionally biased region" description="Basic and acidic residues" evidence="2">
    <location>
        <begin position="144"/>
        <end position="153"/>
    </location>
</feature>
<dbReference type="EnsemblMetazoa" id="SSS_5347s_mrna">
    <property type="protein sequence ID" value="KAF7489829.1"/>
    <property type="gene ID" value="SSS_5347"/>
</dbReference>
<evidence type="ECO:0000313" key="6">
    <source>
        <dbReference type="Proteomes" id="UP000070412"/>
    </source>
</evidence>
<feature type="region of interest" description="Disordered" evidence="2">
    <location>
        <begin position="1"/>
        <end position="66"/>
    </location>
</feature>
<dbReference type="OrthoDB" id="551302at2759"/>
<dbReference type="GO" id="GO:0009966">
    <property type="term" value="P:regulation of signal transduction"/>
    <property type="evidence" value="ECO:0007669"/>
    <property type="project" value="InterPro"/>
</dbReference>
<accession>A0A132AFZ0</accession>
<dbReference type="Proteomes" id="UP000070412">
    <property type="component" value="Unassembled WGS sequence"/>
</dbReference>
<dbReference type="EMBL" id="JXLN01013431">
    <property type="protein sequence ID" value="KPM09360.1"/>
    <property type="molecule type" value="Genomic_DNA"/>
</dbReference>
<dbReference type="Pfam" id="PF04979">
    <property type="entry name" value="IPP-2"/>
    <property type="match status" value="1"/>
</dbReference>
<dbReference type="EMBL" id="WVUK01000063">
    <property type="protein sequence ID" value="KAF7489829.1"/>
    <property type="molecule type" value="Genomic_DNA"/>
</dbReference>
<gene>
    <name evidence="4" type="ORF">QR98_0078940</name>
    <name evidence="3" type="ORF">SSS_5347</name>
</gene>
<name>A0A132AFZ0_SARSC</name>